<evidence type="ECO:0000313" key="2">
    <source>
        <dbReference type="Proteomes" id="UP000831859"/>
    </source>
</evidence>
<keyword evidence="1" id="KW-0614">Plasmid</keyword>
<name>A0ABY4PJT7_9LACO</name>
<keyword evidence="2" id="KW-1185">Reference proteome</keyword>
<dbReference type="RefSeq" id="WP_249511786.1">
    <property type="nucleotide sequence ID" value="NZ_CP093363.1"/>
</dbReference>
<geneLocation type="plasmid" evidence="1 2">
    <name>p1unnamed</name>
</geneLocation>
<protein>
    <submittedName>
        <fullName evidence="1">Uncharacterized protein</fullName>
    </submittedName>
</protein>
<proteinExistence type="predicted"/>
<accession>A0ABY4PJT7</accession>
<gene>
    <name evidence="1" type="ORF">MOO46_07465</name>
</gene>
<evidence type="ECO:0000313" key="1">
    <source>
        <dbReference type="EMBL" id="UQS85822.1"/>
    </source>
</evidence>
<dbReference type="Proteomes" id="UP000831859">
    <property type="component" value="Plasmid p1unnamed"/>
</dbReference>
<organism evidence="1 2">
    <name type="scientific">Apilactobacillus apisilvae</name>
    <dbReference type="NCBI Taxonomy" id="2923364"/>
    <lineage>
        <taxon>Bacteria</taxon>
        <taxon>Bacillati</taxon>
        <taxon>Bacillota</taxon>
        <taxon>Bacilli</taxon>
        <taxon>Lactobacillales</taxon>
        <taxon>Lactobacillaceae</taxon>
        <taxon>Apilactobacillus</taxon>
    </lineage>
</organism>
<reference evidence="1 2" key="1">
    <citation type="journal article" date="2022" name="Int. J. Syst. Evol. Microbiol.">
        <title>Apilactobacillus apisilvae sp. nov., Nicolia spurrieriana gen. nov. sp. nov., Bombilactobacillus folatiphilus sp. nov. and Bombilactobacillus thymidiniphilus sp. nov., four new lactic acid bacterial isolates from stingless bees Tetragonula carbonaria and Austroplebeia australis.</title>
        <authorList>
            <person name="Oliphant S.A."/>
            <person name="Watson-Haigh N.S."/>
            <person name="Sumby K.M."/>
            <person name="Gardner J."/>
            <person name="Groom S."/>
            <person name="Jiranek V."/>
        </authorList>
    </citation>
    <scope>NUCLEOTIDE SEQUENCE [LARGE SCALE GENOMIC DNA]</scope>
    <source>
        <strain evidence="1 2">SG5_A10</strain>
    </source>
</reference>
<dbReference type="EMBL" id="CP093363">
    <property type="protein sequence ID" value="UQS85822.1"/>
    <property type="molecule type" value="Genomic_DNA"/>
</dbReference>
<sequence length="58" mass="6935">MNKKQSNKEIEDAKLKAQADASYINWLLMNEFTFEQAIQLLSINKMQEAFYEQWKGNY</sequence>